<comment type="caution">
    <text evidence="2">The sequence shown here is derived from an EMBL/GenBank/DDBJ whole genome shotgun (WGS) entry which is preliminary data.</text>
</comment>
<organism evidence="2 3">
    <name type="scientific">Stephanodiscus triporus</name>
    <dbReference type="NCBI Taxonomy" id="2934178"/>
    <lineage>
        <taxon>Eukaryota</taxon>
        <taxon>Sar</taxon>
        <taxon>Stramenopiles</taxon>
        <taxon>Ochrophyta</taxon>
        <taxon>Bacillariophyta</taxon>
        <taxon>Coscinodiscophyceae</taxon>
        <taxon>Thalassiosirophycidae</taxon>
        <taxon>Stephanodiscales</taxon>
        <taxon>Stephanodiscaceae</taxon>
        <taxon>Stephanodiscus</taxon>
    </lineage>
</organism>
<feature type="compositionally biased region" description="Low complexity" evidence="1">
    <location>
        <begin position="262"/>
        <end position="273"/>
    </location>
</feature>
<feature type="compositionally biased region" description="Pro residues" evidence="1">
    <location>
        <begin position="182"/>
        <end position="194"/>
    </location>
</feature>
<protein>
    <submittedName>
        <fullName evidence="2">Uncharacterized protein</fullName>
    </submittedName>
</protein>
<name>A0ABD3PAC7_9STRA</name>
<sequence length="303" mass="31444">MDGGLNDDEQAAAPKLFSPDVYDDFQSALLLLERRVKEGPGTLSREDLRGFEVGTSNIVREMNEYLADPEGCGDRIARGYGNGRANSEKRAGAVVGDAPAAAVAKVVPPPPPPAAANLASSSSSSSSSPPPPAAPWMAVAPPPPRRGEPGGGKYRRAPPRENRDDVVGGGGGGAGAAAPSSASPPPRATSPPPADAAAAVADDATRYDDDDDDNVRFGLARGTTNTYIIPGMEEMSPEEYREKLQETISARQAERRRRATQNSNIIGNRSSSGYLDALSRGGDGANGGGGGMYKKSSPWKEGK</sequence>
<feature type="region of interest" description="Disordered" evidence="1">
    <location>
        <begin position="252"/>
        <end position="303"/>
    </location>
</feature>
<evidence type="ECO:0000256" key="1">
    <source>
        <dbReference type="SAM" id="MobiDB-lite"/>
    </source>
</evidence>
<keyword evidence="3" id="KW-1185">Reference proteome</keyword>
<evidence type="ECO:0000313" key="2">
    <source>
        <dbReference type="EMBL" id="KAL3784428.1"/>
    </source>
</evidence>
<dbReference type="AlphaFoldDB" id="A0ABD3PAC7"/>
<feature type="compositionally biased region" description="Low complexity" evidence="1">
    <location>
        <begin position="93"/>
        <end position="106"/>
    </location>
</feature>
<reference evidence="2 3" key="1">
    <citation type="submission" date="2024-10" db="EMBL/GenBank/DDBJ databases">
        <title>Updated reference genomes for cyclostephanoid diatoms.</title>
        <authorList>
            <person name="Roberts W.R."/>
            <person name="Alverson A.J."/>
        </authorList>
    </citation>
    <scope>NUCLEOTIDE SEQUENCE [LARGE SCALE GENOMIC DNA]</scope>
    <source>
        <strain evidence="2 3">AJA276-08</strain>
    </source>
</reference>
<feature type="compositionally biased region" description="Pro residues" evidence="1">
    <location>
        <begin position="128"/>
        <end position="144"/>
    </location>
</feature>
<feature type="compositionally biased region" description="Gly residues" evidence="1">
    <location>
        <begin position="281"/>
        <end position="292"/>
    </location>
</feature>
<dbReference type="Proteomes" id="UP001530315">
    <property type="component" value="Unassembled WGS sequence"/>
</dbReference>
<accession>A0ABD3PAC7</accession>
<feature type="compositionally biased region" description="Low complexity" evidence="1">
    <location>
        <begin position="115"/>
        <end position="127"/>
    </location>
</feature>
<feature type="region of interest" description="Disordered" evidence="1">
    <location>
        <begin position="69"/>
        <end position="218"/>
    </location>
</feature>
<proteinExistence type="predicted"/>
<gene>
    <name evidence="2" type="ORF">ACHAW5_006534</name>
</gene>
<dbReference type="EMBL" id="JALLAZ020000929">
    <property type="protein sequence ID" value="KAL3784428.1"/>
    <property type="molecule type" value="Genomic_DNA"/>
</dbReference>
<evidence type="ECO:0000313" key="3">
    <source>
        <dbReference type="Proteomes" id="UP001530315"/>
    </source>
</evidence>